<dbReference type="Gene3D" id="1.10.10.1150">
    <property type="entry name" value="Coenzyme PQQ synthesis protein D (PqqD)"/>
    <property type="match status" value="1"/>
</dbReference>
<keyword evidence="2" id="KW-0472">Membrane</keyword>
<feature type="transmembrane region" description="Helical" evidence="2">
    <location>
        <begin position="161"/>
        <end position="179"/>
    </location>
</feature>
<keyword evidence="2" id="KW-0812">Transmembrane</keyword>
<dbReference type="EMBL" id="SHNN01000005">
    <property type="protein sequence ID" value="MCX2983185.1"/>
    <property type="molecule type" value="Genomic_DNA"/>
</dbReference>
<evidence type="ECO:0000256" key="2">
    <source>
        <dbReference type="SAM" id="Phobius"/>
    </source>
</evidence>
<dbReference type="SUPFAM" id="SSF111369">
    <property type="entry name" value="HlyD-like secretion proteins"/>
    <property type="match status" value="1"/>
</dbReference>
<comment type="caution">
    <text evidence="3">The sequence shown here is derived from an EMBL/GenBank/DDBJ whole genome shotgun (WGS) entry which is preliminary data.</text>
</comment>
<dbReference type="RefSeq" id="WP_279247215.1">
    <property type="nucleotide sequence ID" value="NZ_SHNN01000005.1"/>
</dbReference>
<dbReference type="Gene3D" id="1.10.287.470">
    <property type="entry name" value="Helix hairpin bin"/>
    <property type="match status" value="1"/>
</dbReference>
<proteinExistence type="predicted"/>
<dbReference type="Gene3D" id="2.40.50.100">
    <property type="match status" value="1"/>
</dbReference>
<feature type="transmembrane region" description="Helical" evidence="2">
    <location>
        <begin position="361"/>
        <end position="382"/>
    </location>
</feature>
<dbReference type="PANTHER" id="PTHR13325:SF3">
    <property type="entry name" value="MEMBRANE-BOUND TRANSCRIPTION FACTOR SITE-2 PROTEASE"/>
    <property type="match status" value="1"/>
</dbReference>
<feature type="transmembrane region" description="Helical" evidence="2">
    <location>
        <begin position="388"/>
        <end position="408"/>
    </location>
</feature>
<feature type="transmembrane region" description="Helical" evidence="2">
    <location>
        <begin position="284"/>
        <end position="305"/>
    </location>
</feature>
<dbReference type="InterPro" id="IPR041881">
    <property type="entry name" value="PqqD_sf"/>
</dbReference>
<feature type="transmembrane region" description="Helical" evidence="2">
    <location>
        <begin position="429"/>
        <end position="447"/>
    </location>
</feature>
<evidence type="ECO:0000313" key="4">
    <source>
        <dbReference type="Proteomes" id="UP001143362"/>
    </source>
</evidence>
<organism evidence="3 4">
    <name type="scientific">Candidatus Litorirhabdus singularis</name>
    <dbReference type="NCBI Taxonomy" id="2518993"/>
    <lineage>
        <taxon>Bacteria</taxon>
        <taxon>Pseudomonadati</taxon>
        <taxon>Pseudomonadota</taxon>
        <taxon>Gammaproteobacteria</taxon>
        <taxon>Cellvibrionales</taxon>
        <taxon>Halieaceae</taxon>
        <taxon>Candidatus Litorirhabdus</taxon>
    </lineage>
</organism>
<feature type="transmembrane region" description="Helical" evidence="2">
    <location>
        <begin position="186"/>
        <end position="209"/>
    </location>
</feature>
<evidence type="ECO:0008006" key="5">
    <source>
        <dbReference type="Google" id="ProtNLM"/>
    </source>
</evidence>
<gene>
    <name evidence="3" type="ORF">EYC98_20175</name>
</gene>
<sequence>MNQSSATDAWQQIAQLKPCLRAHVSVEERTYRGQQWYVLNNQSTAQHFRFPAAAYRVISELQGELALSEILSKLQQQAAGQAPSEAELVGLMNQLQGNDLVSFDVAPNYEGLEARRSSRKQMQIKQRLMAPLSMRFSLCDPDAFLVRTLPLVSGLFTRTAGYIWLLAVMAALIVAGMHWQALAGEVMGAVAAPHNIAAMAVCFTLLKVLHELGHAYATRVHGGEVHNMGVGFLVLVPVPFVDASAATSLPWKHQRLLVGAAGMLVELFIAALAVFLWVLVEPGVVREITCLIIFIASLSTILFNANPLLKFDGYYMLVDWLELPNLSTRAGRWYGYVVRKYAFGVADAESPASSAGEQRWYAVYGLASFLYRLFVAAAIILFIAGKFFLFGVILAIWVSITMLLLPIVKYAQYLMQSPLLAQRRPRAMLVSSAVMTAILLSVFYMPVPSWTRVEGVIWLPEQAHVRASVNGDLTTVMARPGQLVEENTVLFRSEDPLLSAQVEILRAQHAELKARHYAAQEENWIEASNLSDQLADVSAELEHAEKQLQQLDVVSPRRGRFMAPNHRRLPGSYVRQGDILGYVAASNAMPVVRLVVTQESVGKVRSELGEVEVRFSGNRVPAASATVAREVPAAASMLPSKVLGSAGGGVIMVSATDKSGLTSDQQLFQFEIQLLEDRPGSFFGERVQVRFDHGSETLAVQIFRMGRQLFLSSFGI</sequence>
<dbReference type="PANTHER" id="PTHR13325">
    <property type="entry name" value="PROTEASE M50 MEMBRANE-BOUND TRANSCRIPTION FACTOR SITE 2 PROTEASE"/>
    <property type="match status" value="1"/>
</dbReference>
<keyword evidence="4" id="KW-1185">Reference proteome</keyword>
<evidence type="ECO:0000313" key="3">
    <source>
        <dbReference type="EMBL" id="MCX2983185.1"/>
    </source>
</evidence>
<reference evidence="3" key="1">
    <citation type="submission" date="2019-02" db="EMBL/GenBank/DDBJ databases">
        <authorList>
            <person name="Li S.-H."/>
        </authorList>
    </citation>
    <scope>NUCLEOTIDE SEQUENCE</scope>
    <source>
        <strain evidence="3">IMCC14734</strain>
    </source>
</reference>
<evidence type="ECO:0000256" key="1">
    <source>
        <dbReference type="SAM" id="Coils"/>
    </source>
</evidence>
<feature type="transmembrane region" description="Helical" evidence="2">
    <location>
        <begin position="256"/>
        <end position="278"/>
    </location>
</feature>
<name>A0ABT3TLK9_9GAMM</name>
<keyword evidence="1" id="KW-0175">Coiled coil</keyword>
<protein>
    <recommendedName>
        <fullName evidence="5">Peptide zinc metalloprotease protein</fullName>
    </recommendedName>
</protein>
<dbReference type="Proteomes" id="UP001143362">
    <property type="component" value="Unassembled WGS sequence"/>
</dbReference>
<dbReference type="InterPro" id="IPR001193">
    <property type="entry name" value="MBTPS2"/>
</dbReference>
<keyword evidence="2" id="KW-1133">Transmembrane helix</keyword>
<feature type="coiled-coil region" evidence="1">
    <location>
        <begin position="502"/>
        <end position="554"/>
    </location>
</feature>
<accession>A0ABT3TLK9</accession>